<dbReference type="NCBIfam" id="NF008139">
    <property type="entry name" value="PRK10887.1"/>
    <property type="match status" value="1"/>
</dbReference>
<dbReference type="InterPro" id="IPR005841">
    <property type="entry name" value="Alpha-D-phosphohexomutase_SF"/>
</dbReference>
<evidence type="ECO:0000256" key="7">
    <source>
        <dbReference type="RuleBase" id="RU004326"/>
    </source>
</evidence>
<dbReference type="GO" id="GO:0008966">
    <property type="term" value="F:phosphoglucosamine mutase activity"/>
    <property type="evidence" value="ECO:0007669"/>
    <property type="project" value="UniProtKB-UniRule"/>
</dbReference>
<dbReference type="Pfam" id="PF02879">
    <property type="entry name" value="PGM_PMM_II"/>
    <property type="match status" value="1"/>
</dbReference>
<dbReference type="FunFam" id="3.40.120.10:FF:000001">
    <property type="entry name" value="Phosphoglucosamine mutase"/>
    <property type="match status" value="1"/>
</dbReference>
<feature type="modified residue" description="Phosphoserine" evidence="6">
    <location>
        <position position="101"/>
    </location>
</feature>
<evidence type="ECO:0000259" key="12">
    <source>
        <dbReference type="Pfam" id="PF02880"/>
    </source>
</evidence>
<dbReference type="Pfam" id="PF02880">
    <property type="entry name" value="PGM_PMM_III"/>
    <property type="match status" value="1"/>
</dbReference>
<evidence type="ECO:0000256" key="1">
    <source>
        <dbReference type="ARBA" id="ARBA00010231"/>
    </source>
</evidence>
<dbReference type="FunFam" id="3.40.120.10:FF:000003">
    <property type="entry name" value="Phosphoglucosamine mutase"/>
    <property type="match status" value="1"/>
</dbReference>
<keyword evidence="4 6" id="KW-0460">Magnesium</keyword>
<evidence type="ECO:0000259" key="11">
    <source>
        <dbReference type="Pfam" id="PF02879"/>
    </source>
</evidence>
<dbReference type="HAMAP" id="MF_01554_B">
    <property type="entry name" value="GlmM_B"/>
    <property type="match status" value="1"/>
</dbReference>
<feature type="binding site" evidence="6">
    <location>
        <position position="243"/>
    </location>
    <ligand>
        <name>Mg(2+)</name>
        <dbReference type="ChEBI" id="CHEBI:18420"/>
    </ligand>
</feature>
<comment type="cofactor">
    <cofactor evidence="6">
        <name>Mg(2+)</name>
        <dbReference type="ChEBI" id="CHEBI:18420"/>
    </cofactor>
    <text evidence="6">Binds 1 Mg(2+) ion per subunit.</text>
</comment>
<dbReference type="PROSITE" id="PS00710">
    <property type="entry name" value="PGM_PMM"/>
    <property type="match status" value="1"/>
</dbReference>
<feature type="domain" description="Alpha-D-phosphohexomutase C-terminal" evidence="9">
    <location>
        <begin position="376"/>
        <end position="442"/>
    </location>
</feature>
<dbReference type="EMBL" id="OJIN01000076">
    <property type="protein sequence ID" value="SPD73069.1"/>
    <property type="molecule type" value="Genomic_DNA"/>
</dbReference>
<dbReference type="EC" id="5.4.2.10" evidence="6 8"/>
<comment type="similarity">
    <text evidence="1 6 7">Belongs to the phosphohexose mutase family.</text>
</comment>
<dbReference type="InterPro" id="IPR016055">
    <property type="entry name" value="A-D-PHexomutase_a/b/a-I/II/III"/>
</dbReference>
<dbReference type="InterPro" id="IPR050060">
    <property type="entry name" value="Phosphoglucosamine_mutase"/>
</dbReference>
<evidence type="ECO:0000259" key="10">
    <source>
        <dbReference type="Pfam" id="PF02878"/>
    </source>
</evidence>
<dbReference type="InterPro" id="IPR005845">
    <property type="entry name" value="A-D-PHexomutase_a/b/a-II"/>
</dbReference>
<dbReference type="NCBIfam" id="TIGR01455">
    <property type="entry name" value="glmM"/>
    <property type="match status" value="1"/>
</dbReference>
<dbReference type="SUPFAM" id="SSF55957">
    <property type="entry name" value="Phosphoglucomutase, C-terminal domain"/>
    <property type="match status" value="1"/>
</dbReference>
<dbReference type="PANTHER" id="PTHR42946">
    <property type="entry name" value="PHOSPHOHEXOSE MUTASE"/>
    <property type="match status" value="1"/>
</dbReference>
<keyword evidence="2 6" id="KW-0597">Phosphoprotein</keyword>
<dbReference type="PANTHER" id="PTHR42946:SF1">
    <property type="entry name" value="PHOSPHOGLUCOMUTASE (ALPHA-D-GLUCOSE-1,6-BISPHOSPHATE-DEPENDENT)"/>
    <property type="match status" value="1"/>
</dbReference>
<dbReference type="Gene3D" id="3.40.120.10">
    <property type="entry name" value="Alpha-D-Glucose-1,6-Bisphosphate, subunit A, domain 3"/>
    <property type="match status" value="3"/>
</dbReference>
<organism evidence="13">
    <name type="scientific">uncultured Desulfobacterium sp</name>
    <dbReference type="NCBI Taxonomy" id="201089"/>
    <lineage>
        <taxon>Bacteria</taxon>
        <taxon>Pseudomonadati</taxon>
        <taxon>Thermodesulfobacteriota</taxon>
        <taxon>Desulfobacteria</taxon>
        <taxon>Desulfobacterales</taxon>
        <taxon>Desulfobacteriaceae</taxon>
        <taxon>Desulfobacterium</taxon>
        <taxon>environmental samples</taxon>
    </lineage>
</organism>
<evidence type="ECO:0000256" key="2">
    <source>
        <dbReference type="ARBA" id="ARBA00022553"/>
    </source>
</evidence>
<feature type="active site" description="Phosphoserine intermediate" evidence="6">
    <location>
        <position position="101"/>
    </location>
</feature>
<feature type="binding site" evidence="6">
    <location>
        <position position="247"/>
    </location>
    <ligand>
        <name>Mg(2+)</name>
        <dbReference type="ChEBI" id="CHEBI:18420"/>
    </ligand>
</feature>
<dbReference type="GO" id="GO:0006048">
    <property type="term" value="P:UDP-N-acetylglucosamine biosynthetic process"/>
    <property type="evidence" value="ECO:0007669"/>
    <property type="project" value="TreeGrafter"/>
</dbReference>
<proteinExistence type="inferred from homology"/>
<feature type="domain" description="Alpha-D-phosphohexomutase alpha/beta/alpha" evidence="11">
    <location>
        <begin position="159"/>
        <end position="256"/>
    </location>
</feature>
<feature type="domain" description="Alpha-D-phosphohexomutase alpha/beta/alpha" evidence="10">
    <location>
        <begin position="3"/>
        <end position="136"/>
    </location>
</feature>
<dbReference type="Pfam" id="PF00408">
    <property type="entry name" value="PGM_PMM_IV"/>
    <property type="match status" value="1"/>
</dbReference>
<dbReference type="PRINTS" id="PR00509">
    <property type="entry name" value="PGMPMM"/>
</dbReference>
<dbReference type="InterPro" id="IPR005846">
    <property type="entry name" value="A-D-PHexomutase_a/b/a-III"/>
</dbReference>
<dbReference type="GO" id="GO:0005975">
    <property type="term" value="P:carbohydrate metabolic process"/>
    <property type="evidence" value="ECO:0007669"/>
    <property type="project" value="InterPro"/>
</dbReference>
<comment type="catalytic activity">
    <reaction evidence="6 8">
        <text>alpha-D-glucosamine 1-phosphate = D-glucosamine 6-phosphate</text>
        <dbReference type="Rhea" id="RHEA:23424"/>
        <dbReference type="ChEBI" id="CHEBI:58516"/>
        <dbReference type="ChEBI" id="CHEBI:58725"/>
        <dbReference type="EC" id="5.4.2.10"/>
    </reaction>
</comment>
<sequence>MGKLFGTDGIRGEANRYPMDGIMAFQFGQAITHIIRKSRDNPKIVIGRDTRVSGLMLERALEAGITSMGGNAYDLGVLPTPGVAFVAKNMGFDAGIVISASHNPYQDNGIKAFNADGFKLSDEKENQIEDLILNNELADLAPPSRQIGSVEVLKNASKSYISFLKDTFPDDLSMNMIKIVLDTANGAAFEIAPRVFDDLGADVEIINNNPDGFNINDNCGSQYTAGLEKMVKDSGAAVGLAFDGDGDRLIAVDEKGCTLTGDQILIICARMLKRQGILKNNLLVSTVMSNLGLTVACKKYGFRHHTAKVGDRYVLEQMLSLNAVLGGEDSGHIIFLNHHTTGDGILAAIQLVAAMVRQGRALSELALQMNVFPQKLISVEVGTKPELSTVPEIENAIKDVETQLGDQGRVLVRYSGTQNLCRVMVEGPSDELTDQYCKKIAEVVKSALN</sequence>
<dbReference type="InterPro" id="IPR016066">
    <property type="entry name" value="A-D-PHexomutase_CS"/>
</dbReference>
<dbReference type="GO" id="GO:0009252">
    <property type="term" value="P:peptidoglycan biosynthetic process"/>
    <property type="evidence" value="ECO:0007669"/>
    <property type="project" value="UniProtKB-ARBA"/>
</dbReference>
<evidence type="ECO:0000256" key="6">
    <source>
        <dbReference type="HAMAP-Rule" id="MF_01554"/>
    </source>
</evidence>
<feature type="binding site" description="via phosphate group" evidence="6">
    <location>
        <position position="101"/>
    </location>
    <ligand>
        <name>Mg(2+)</name>
        <dbReference type="ChEBI" id="CHEBI:18420"/>
    </ligand>
</feature>
<evidence type="ECO:0000313" key="13">
    <source>
        <dbReference type="EMBL" id="SPD73069.1"/>
    </source>
</evidence>
<evidence type="ECO:0000259" key="9">
    <source>
        <dbReference type="Pfam" id="PF00408"/>
    </source>
</evidence>
<comment type="function">
    <text evidence="6 8">Catalyzes the conversion of glucosamine-6-phosphate to glucosamine-1-phosphate.</text>
</comment>
<gene>
    <name evidence="6 13" type="primary">glmM</name>
    <name evidence="13" type="ORF">PITCH_A1670012</name>
</gene>
<dbReference type="CDD" id="cd05802">
    <property type="entry name" value="GlmM"/>
    <property type="match status" value="1"/>
</dbReference>
<accession>A0A445MUJ4</accession>
<dbReference type="Gene3D" id="3.30.310.50">
    <property type="entry name" value="Alpha-D-phosphohexomutase, C-terminal domain"/>
    <property type="match status" value="1"/>
</dbReference>
<dbReference type="FunFam" id="3.30.310.50:FF:000001">
    <property type="entry name" value="Phosphoglucosamine mutase"/>
    <property type="match status" value="1"/>
</dbReference>
<reference evidence="13" key="1">
    <citation type="submission" date="2018-01" db="EMBL/GenBank/DDBJ databases">
        <authorList>
            <person name="Regsiter A."/>
            <person name="William W."/>
        </authorList>
    </citation>
    <scope>NUCLEOTIDE SEQUENCE</scope>
    <source>
        <strain evidence="13">TRIP AH-1</strain>
    </source>
</reference>
<keyword evidence="5 6" id="KW-0413">Isomerase</keyword>
<evidence type="ECO:0000256" key="4">
    <source>
        <dbReference type="ARBA" id="ARBA00022842"/>
    </source>
</evidence>
<dbReference type="AlphaFoldDB" id="A0A445MUJ4"/>
<dbReference type="GO" id="GO:0000287">
    <property type="term" value="F:magnesium ion binding"/>
    <property type="evidence" value="ECO:0007669"/>
    <property type="project" value="UniProtKB-UniRule"/>
</dbReference>
<name>A0A445MUJ4_9BACT</name>
<dbReference type="InterPro" id="IPR006352">
    <property type="entry name" value="GlmM_bact"/>
</dbReference>
<evidence type="ECO:0000256" key="8">
    <source>
        <dbReference type="RuleBase" id="RU004327"/>
    </source>
</evidence>
<dbReference type="Pfam" id="PF02878">
    <property type="entry name" value="PGM_PMM_I"/>
    <property type="match status" value="1"/>
</dbReference>
<feature type="binding site" evidence="6">
    <location>
        <position position="245"/>
    </location>
    <ligand>
        <name>Mg(2+)</name>
        <dbReference type="ChEBI" id="CHEBI:18420"/>
    </ligand>
</feature>
<evidence type="ECO:0000256" key="5">
    <source>
        <dbReference type="ARBA" id="ARBA00023235"/>
    </source>
</evidence>
<dbReference type="GO" id="GO:0004615">
    <property type="term" value="F:phosphomannomutase activity"/>
    <property type="evidence" value="ECO:0007669"/>
    <property type="project" value="TreeGrafter"/>
</dbReference>
<evidence type="ECO:0000256" key="3">
    <source>
        <dbReference type="ARBA" id="ARBA00022723"/>
    </source>
</evidence>
<comment type="PTM">
    <text evidence="6">Activated by phosphorylation.</text>
</comment>
<keyword evidence="3 6" id="KW-0479">Metal-binding</keyword>
<dbReference type="InterPro" id="IPR036900">
    <property type="entry name" value="A-D-PHexomutase_C_sf"/>
</dbReference>
<dbReference type="GO" id="GO:0005829">
    <property type="term" value="C:cytosol"/>
    <property type="evidence" value="ECO:0007669"/>
    <property type="project" value="TreeGrafter"/>
</dbReference>
<dbReference type="InterPro" id="IPR005843">
    <property type="entry name" value="A-D-PHexomutase_C"/>
</dbReference>
<dbReference type="InterPro" id="IPR005844">
    <property type="entry name" value="A-D-PHexomutase_a/b/a-I"/>
</dbReference>
<dbReference type="SUPFAM" id="SSF53738">
    <property type="entry name" value="Phosphoglucomutase, first 3 domains"/>
    <property type="match status" value="3"/>
</dbReference>
<protein>
    <recommendedName>
        <fullName evidence="6 8">Phosphoglucosamine mutase</fullName>
        <ecNumber evidence="6 8">5.4.2.10</ecNumber>
    </recommendedName>
</protein>
<feature type="domain" description="Alpha-D-phosphohexomutase alpha/beta/alpha" evidence="12">
    <location>
        <begin position="260"/>
        <end position="366"/>
    </location>
</feature>